<keyword evidence="12" id="KW-0902">Two-component regulatory system</keyword>
<dbReference type="SUPFAM" id="SSF47384">
    <property type="entry name" value="Homodimeric domain of signal transducing histidine kinase"/>
    <property type="match status" value="1"/>
</dbReference>
<keyword evidence="9" id="KW-0418">Kinase</keyword>
<feature type="domain" description="Histidine kinase" evidence="15">
    <location>
        <begin position="757"/>
        <end position="972"/>
    </location>
</feature>
<dbReference type="SMART" id="SM00387">
    <property type="entry name" value="HATPase_c"/>
    <property type="match status" value="1"/>
</dbReference>
<comment type="similarity">
    <text evidence="3">Belongs to the sodium:solute symporter (SSF) (TC 2.A.21) family.</text>
</comment>
<feature type="transmembrane region" description="Helical" evidence="14">
    <location>
        <begin position="154"/>
        <end position="173"/>
    </location>
</feature>
<evidence type="ECO:0000256" key="6">
    <source>
        <dbReference type="ARBA" id="ARBA00022679"/>
    </source>
</evidence>
<keyword evidence="10" id="KW-0067">ATP-binding</keyword>
<dbReference type="PRINTS" id="PR00344">
    <property type="entry name" value="BCTRLSENSOR"/>
</dbReference>
<name>A0A2A5W915_9GAMM</name>
<dbReference type="InterPro" id="IPR001734">
    <property type="entry name" value="Na/solute_symporter"/>
</dbReference>
<dbReference type="Proteomes" id="UP000219329">
    <property type="component" value="Unassembled WGS sequence"/>
</dbReference>
<evidence type="ECO:0000313" key="16">
    <source>
        <dbReference type="EMBL" id="PDH33015.1"/>
    </source>
</evidence>
<dbReference type="PANTHER" id="PTHR43065">
    <property type="entry name" value="SENSOR HISTIDINE KINASE"/>
    <property type="match status" value="1"/>
</dbReference>
<dbReference type="InterPro" id="IPR038377">
    <property type="entry name" value="Na/Glc_symporter_sf"/>
</dbReference>
<dbReference type="GO" id="GO:0022857">
    <property type="term" value="F:transmembrane transporter activity"/>
    <property type="evidence" value="ECO:0007669"/>
    <property type="project" value="InterPro"/>
</dbReference>
<feature type="transmembrane region" description="Helical" evidence="14">
    <location>
        <begin position="317"/>
        <end position="345"/>
    </location>
</feature>
<comment type="caution">
    <text evidence="16">The sequence shown here is derived from an EMBL/GenBank/DDBJ whole genome shotgun (WGS) entry which is preliminary data.</text>
</comment>
<dbReference type="CDD" id="cd00082">
    <property type="entry name" value="HisKA"/>
    <property type="match status" value="1"/>
</dbReference>
<dbReference type="InterPro" id="IPR036097">
    <property type="entry name" value="HisK_dim/P_sf"/>
</dbReference>
<feature type="transmembrane region" description="Helical" evidence="14">
    <location>
        <begin position="71"/>
        <end position="93"/>
    </location>
</feature>
<dbReference type="InterPro" id="IPR005467">
    <property type="entry name" value="His_kinase_dom"/>
</dbReference>
<evidence type="ECO:0000256" key="5">
    <source>
        <dbReference type="ARBA" id="ARBA00022553"/>
    </source>
</evidence>
<evidence type="ECO:0000256" key="12">
    <source>
        <dbReference type="ARBA" id="ARBA00023012"/>
    </source>
</evidence>
<evidence type="ECO:0000256" key="8">
    <source>
        <dbReference type="ARBA" id="ARBA00022741"/>
    </source>
</evidence>
<keyword evidence="13 14" id="KW-0472">Membrane</keyword>
<feature type="transmembrane region" description="Helical" evidence="14">
    <location>
        <begin position="114"/>
        <end position="134"/>
    </location>
</feature>
<dbReference type="GO" id="GO:0005524">
    <property type="term" value="F:ATP binding"/>
    <property type="evidence" value="ECO:0007669"/>
    <property type="project" value="UniProtKB-KW"/>
</dbReference>
<dbReference type="Pfam" id="PF00512">
    <property type="entry name" value="HisKA"/>
    <property type="match status" value="1"/>
</dbReference>
<comment type="catalytic activity">
    <reaction evidence="1">
        <text>ATP + protein L-histidine = ADP + protein N-phospho-L-histidine.</text>
        <dbReference type="EC" id="2.7.13.3"/>
    </reaction>
</comment>
<dbReference type="PROSITE" id="PS50109">
    <property type="entry name" value="HIS_KIN"/>
    <property type="match status" value="1"/>
</dbReference>
<evidence type="ECO:0000256" key="13">
    <source>
        <dbReference type="ARBA" id="ARBA00023136"/>
    </source>
</evidence>
<dbReference type="Gene3D" id="1.10.287.130">
    <property type="match status" value="1"/>
</dbReference>
<dbReference type="PANTHER" id="PTHR43065:SF10">
    <property type="entry name" value="PEROXIDE STRESS-ACTIVATED HISTIDINE KINASE MAK3"/>
    <property type="match status" value="1"/>
</dbReference>
<dbReference type="Gene3D" id="1.20.1730.10">
    <property type="entry name" value="Sodium/glucose cotransporter"/>
    <property type="match status" value="1"/>
</dbReference>
<evidence type="ECO:0000256" key="14">
    <source>
        <dbReference type="SAM" id="Phobius"/>
    </source>
</evidence>
<feature type="transmembrane region" description="Helical" evidence="14">
    <location>
        <begin position="185"/>
        <end position="212"/>
    </location>
</feature>
<evidence type="ECO:0000259" key="15">
    <source>
        <dbReference type="PROSITE" id="PS50109"/>
    </source>
</evidence>
<evidence type="ECO:0000256" key="4">
    <source>
        <dbReference type="ARBA" id="ARBA00012438"/>
    </source>
</evidence>
<organism evidence="16 17">
    <name type="scientific">OM182 bacterium MED-G28</name>
    <dbReference type="NCBI Taxonomy" id="1986256"/>
    <lineage>
        <taxon>Bacteria</taxon>
        <taxon>Pseudomonadati</taxon>
        <taxon>Pseudomonadota</taxon>
        <taxon>Gammaproteobacteria</taxon>
        <taxon>OMG group</taxon>
        <taxon>OM182 clade</taxon>
    </lineage>
</organism>
<feature type="transmembrane region" description="Helical" evidence="14">
    <location>
        <begin position="396"/>
        <end position="422"/>
    </location>
</feature>
<feature type="transmembrane region" description="Helical" evidence="14">
    <location>
        <begin position="41"/>
        <end position="59"/>
    </location>
</feature>
<dbReference type="SUPFAM" id="SSF55874">
    <property type="entry name" value="ATPase domain of HSP90 chaperone/DNA topoisomerase II/histidine kinase"/>
    <property type="match status" value="1"/>
</dbReference>
<evidence type="ECO:0000256" key="11">
    <source>
        <dbReference type="ARBA" id="ARBA00022989"/>
    </source>
</evidence>
<feature type="transmembrane region" description="Helical" evidence="14">
    <location>
        <begin position="429"/>
        <end position="451"/>
    </location>
</feature>
<sequence>MLMNYELTTLFLLGSCYLVLLFGVAFITDKGWIPQRVVRHPIVYVLSLGVFASIWAYYTSVGNALRDGYGYLAHSIGISLAFLLSPLLLKPILELTRTYQLSSLADLMAFRYRSPWAGTITTIVILIGVIPLIALQIRAVEDTADIISAEPTQGAIAIGFCILITLFAILFGTSRRAGRTRHDGLVIAIAFESLVKLVAFLVVGAFAIFGAFGSLGELNEWLNQQPELLDSLTDTDYLSSFHVIALLFFTASIAMPHMFYVTFNESNGQRSLSYASWGLPLYFLVLSLPVLPILWAGLQSETLVQVEYLPVAIGAAYGSPIITLVGYLGGLSAASGLIIVITLALSNMCLNHIILPIYQPSAKQDIYRWLLWSRRLLITALIWAGFLFYYLPKATISIQVIGTVAFSASLQFLPGIVAILYWPQGNKKGFLAGLGTAFLVWFLFLMLPLFFELTAVSFSLISLNWQDVSSISLIGNTLLFVMVSLLTRTSDEEKSSADICALDTIQRRKRSGLVAKSAGEFIRSLSKPLGNKTATREVNQALQDLDLSSEDKRPYSMRLLRGRMEANLSGLLGPSIARELIDNYLPYSIISEHGSSDLNVIENRIESYRSNLSGMAADLDNLRRYHRQILLDLPLGVCSLSYESEFIMWNHTLEEFTEINSADIIGSQLDDIEEPWLSLLKNFMEGDADHSFKHSFQLSGQKKSVNLHKALIGESSKDSKSLEGVIILIEDITETDLLEASLSHSERLASIGRLAAGVAHEIGNPITGIACLAQTIRDEYDGDELNNLAEQIIEQTNRTSEIVYSLVNFAHAGTNKIHSKNEIVVIEKCMQEAGILISLDKKNKNLKYEISCDPKAAILGDSQRLLQVLVNLINNARDASQRNNKISLVGSIDGDYVKIKVTDQGVGIQPLIRDRIFDPFFTTKEAGEGTGLGLSLVFSIVEDLRGDIDIISPIDMDKGTGTQVVIRFPRLKEDDSVNSDQLTLGDKLQQPV</sequence>
<comment type="subcellular location">
    <subcellularLocation>
        <location evidence="2">Membrane</location>
        <topology evidence="2">Multi-pass membrane protein</topology>
    </subcellularLocation>
</comment>
<feature type="transmembrane region" description="Helical" evidence="14">
    <location>
        <begin position="366"/>
        <end position="390"/>
    </location>
</feature>
<evidence type="ECO:0000256" key="2">
    <source>
        <dbReference type="ARBA" id="ARBA00004141"/>
    </source>
</evidence>
<reference evidence="16 17" key="1">
    <citation type="submission" date="2017-08" db="EMBL/GenBank/DDBJ databases">
        <title>Fine stratification of microbial communities through a metagenomic profile of the photic zone.</title>
        <authorList>
            <person name="Haro-Moreno J.M."/>
            <person name="Lopez-Perez M."/>
            <person name="De La Torre J."/>
            <person name="Picazo A."/>
            <person name="Camacho A."/>
            <person name="Rodriguez-Valera F."/>
        </authorList>
    </citation>
    <scope>NUCLEOTIDE SEQUENCE [LARGE SCALE GENOMIC DNA]</scope>
    <source>
        <strain evidence="16">MED-G28</strain>
    </source>
</reference>
<gene>
    <name evidence="16" type="ORF">CNF02_09905</name>
</gene>
<dbReference type="GO" id="GO:0000155">
    <property type="term" value="F:phosphorelay sensor kinase activity"/>
    <property type="evidence" value="ECO:0007669"/>
    <property type="project" value="InterPro"/>
</dbReference>
<dbReference type="GO" id="GO:0016020">
    <property type="term" value="C:membrane"/>
    <property type="evidence" value="ECO:0007669"/>
    <property type="project" value="UniProtKB-SubCell"/>
</dbReference>
<evidence type="ECO:0000256" key="1">
    <source>
        <dbReference type="ARBA" id="ARBA00000085"/>
    </source>
</evidence>
<evidence type="ECO:0000256" key="10">
    <source>
        <dbReference type="ARBA" id="ARBA00022840"/>
    </source>
</evidence>
<evidence type="ECO:0000256" key="9">
    <source>
        <dbReference type="ARBA" id="ARBA00022777"/>
    </source>
</evidence>
<dbReference type="EC" id="2.7.13.3" evidence="4"/>
<accession>A0A2A5W915</accession>
<evidence type="ECO:0000256" key="7">
    <source>
        <dbReference type="ARBA" id="ARBA00022692"/>
    </source>
</evidence>
<dbReference type="AlphaFoldDB" id="A0A2A5W915"/>
<proteinExistence type="inferred from homology"/>
<feature type="transmembrane region" description="Helical" evidence="14">
    <location>
        <begin position="12"/>
        <end position="29"/>
    </location>
</feature>
<dbReference type="InterPro" id="IPR003661">
    <property type="entry name" value="HisK_dim/P_dom"/>
</dbReference>
<feature type="transmembrane region" description="Helical" evidence="14">
    <location>
        <begin position="275"/>
        <end position="297"/>
    </location>
</feature>
<keyword evidence="6" id="KW-0808">Transferase</keyword>
<dbReference type="PROSITE" id="PS50283">
    <property type="entry name" value="NA_SOLUT_SYMP_3"/>
    <property type="match status" value="1"/>
</dbReference>
<dbReference type="InterPro" id="IPR004358">
    <property type="entry name" value="Sig_transdc_His_kin-like_C"/>
</dbReference>
<evidence type="ECO:0000313" key="17">
    <source>
        <dbReference type="Proteomes" id="UP000219329"/>
    </source>
</evidence>
<dbReference type="Gene3D" id="3.30.565.10">
    <property type="entry name" value="Histidine kinase-like ATPase, C-terminal domain"/>
    <property type="match status" value="1"/>
</dbReference>
<dbReference type="SMART" id="SM00388">
    <property type="entry name" value="HisKA"/>
    <property type="match status" value="1"/>
</dbReference>
<keyword evidence="11 14" id="KW-1133">Transmembrane helix</keyword>
<feature type="transmembrane region" description="Helical" evidence="14">
    <location>
        <begin position="241"/>
        <end position="263"/>
    </location>
</feature>
<keyword evidence="7 14" id="KW-0812">Transmembrane</keyword>
<keyword evidence="8" id="KW-0547">Nucleotide-binding</keyword>
<dbReference type="InterPro" id="IPR036890">
    <property type="entry name" value="HATPase_C_sf"/>
</dbReference>
<dbReference type="InterPro" id="IPR003594">
    <property type="entry name" value="HATPase_dom"/>
</dbReference>
<keyword evidence="5" id="KW-0597">Phosphoprotein</keyword>
<evidence type="ECO:0000256" key="3">
    <source>
        <dbReference type="ARBA" id="ARBA00006434"/>
    </source>
</evidence>
<dbReference type="Gene3D" id="3.30.450.20">
    <property type="entry name" value="PAS domain"/>
    <property type="match status" value="1"/>
</dbReference>
<dbReference type="EMBL" id="NTJZ01000011">
    <property type="protein sequence ID" value="PDH33015.1"/>
    <property type="molecule type" value="Genomic_DNA"/>
</dbReference>
<protein>
    <recommendedName>
        <fullName evidence="4">histidine kinase</fullName>
        <ecNumber evidence="4">2.7.13.3</ecNumber>
    </recommendedName>
</protein>
<dbReference type="Pfam" id="PF02518">
    <property type="entry name" value="HATPase_c"/>
    <property type="match status" value="1"/>
</dbReference>